<dbReference type="RefSeq" id="XP_007691501.1">
    <property type="nucleotide sequence ID" value="XM_007693311.1"/>
</dbReference>
<dbReference type="KEGG" id="bor:COCMIDRAFT_8384"/>
<accession>W6YWS9</accession>
<gene>
    <name evidence="1" type="ORF">COCMIDRAFT_8384</name>
</gene>
<sequence>MSFLLNYVFGQQQHGPERIPTDIVIPLNSRDDRMEHRNIALELTMRFDDVLDAQRLADALWKLLEKPRWRKLGARLRLNNETGRLENHIPAQFTKDRPPIDYTQRTYDMKLEEHAIWRIFPSVEDNDRIQSFETLPVTTELTPSEGGPKVMEYWTHSDRAQAGLDIANFQDATLVTITGLHTLTDALGLHTLLDAWVAVLEGRDEDVPEVWDYDVDYLKDLGALPDEHEEDEKKQPSIWTAVSSLKDWISRLPKLPSFKLILAILHWRLFQTPKPQCDRKMYIPASCFARLRKEAMNDLASLDPSEITYSTSAPTKTTPFLSDGDIITAWLVRHLVTSDFDLPKYPLDRLVFILSVLGMRDVLSEDTEKYKALIPKGKAYVGNATAGLYTHIALKDFLELPIGHIAAKIRKSIVNQSSREAVEATHRAQRLGRFDHVLPPGTTMIPKIIIMTNWNKAKFFETDFSAALVHGASEAGKEGVGKDAKGGYWLNSTMAKESEEKFLKSIANA</sequence>
<proteinExistence type="predicted"/>
<dbReference type="Proteomes" id="UP000054032">
    <property type="component" value="Unassembled WGS sequence"/>
</dbReference>
<dbReference type="EMBL" id="KI964078">
    <property type="protein sequence ID" value="EUC41978.1"/>
    <property type="molecule type" value="Genomic_DNA"/>
</dbReference>
<reference evidence="1 2" key="1">
    <citation type="journal article" date="2013" name="PLoS Genet.">
        <title>Comparative genome structure, secondary metabolite, and effector coding capacity across Cochliobolus pathogens.</title>
        <authorList>
            <person name="Condon B.J."/>
            <person name="Leng Y."/>
            <person name="Wu D."/>
            <person name="Bushley K.E."/>
            <person name="Ohm R.A."/>
            <person name="Otillar R."/>
            <person name="Martin J."/>
            <person name="Schackwitz W."/>
            <person name="Grimwood J."/>
            <person name="MohdZainudin N."/>
            <person name="Xue C."/>
            <person name="Wang R."/>
            <person name="Manning V.A."/>
            <person name="Dhillon B."/>
            <person name="Tu Z.J."/>
            <person name="Steffenson B.J."/>
            <person name="Salamov A."/>
            <person name="Sun H."/>
            <person name="Lowry S."/>
            <person name="LaButti K."/>
            <person name="Han J."/>
            <person name="Copeland A."/>
            <person name="Lindquist E."/>
            <person name="Barry K."/>
            <person name="Schmutz J."/>
            <person name="Baker S.E."/>
            <person name="Ciuffetti L.M."/>
            <person name="Grigoriev I.V."/>
            <person name="Zhong S."/>
            <person name="Turgeon B.G."/>
        </authorList>
    </citation>
    <scope>NUCLEOTIDE SEQUENCE [LARGE SCALE GENOMIC DNA]</scope>
    <source>
        <strain evidence="1 2">ATCC 44560</strain>
    </source>
</reference>
<protein>
    <submittedName>
        <fullName evidence="1">Uncharacterized protein</fullName>
    </submittedName>
</protein>
<name>W6YWS9_COCMI</name>
<dbReference type="GeneID" id="19126342"/>
<keyword evidence="2" id="KW-1185">Reference proteome</keyword>
<organism evidence="1 2">
    <name type="scientific">Bipolaris oryzae ATCC 44560</name>
    <dbReference type="NCBI Taxonomy" id="930090"/>
    <lineage>
        <taxon>Eukaryota</taxon>
        <taxon>Fungi</taxon>
        <taxon>Dikarya</taxon>
        <taxon>Ascomycota</taxon>
        <taxon>Pezizomycotina</taxon>
        <taxon>Dothideomycetes</taxon>
        <taxon>Pleosporomycetidae</taxon>
        <taxon>Pleosporales</taxon>
        <taxon>Pleosporineae</taxon>
        <taxon>Pleosporaceae</taxon>
        <taxon>Bipolaris</taxon>
    </lineage>
</organism>
<dbReference type="HOGENOM" id="CLU_029797_2_1_1"/>
<dbReference type="AlphaFoldDB" id="W6YWS9"/>
<dbReference type="InterPro" id="IPR023213">
    <property type="entry name" value="CAT-like_dom_sf"/>
</dbReference>
<dbReference type="OrthoDB" id="21502at2759"/>
<dbReference type="eggNOG" id="ENOG502SM04">
    <property type="taxonomic scope" value="Eukaryota"/>
</dbReference>
<evidence type="ECO:0000313" key="2">
    <source>
        <dbReference type="Proteomes" id="UP000054032"/>
    </source>
</evidence>
<evidence type="ECO:0000313" key="1">
    <source>
        <dbReference type="EMBL" id="EUC41978.1"/>
    </source>
</evidence>
<dbReference type="Gene3D" id="3.30.559.10">
    <property type="entry name" value="Chloramphenicol acetyltransferase-like domain"/>
    <property type="match status" value="2"/>
</dbReference>